<feature type="domain" description="Seven-in-absentia protein TRAF-like" evidence="5">
    <location>
        <begin position="4"/>
        <end position="57"/>
    </location>
</feature>
<dbReference type="Proteomes" id="UP001168877">
    <property type="component" value="Unassembled WGS sequence"/>
</dbReference>
<dbReference type="Gene3D" id="2.60.210.10">
    <property type="entry name" value="Apoptosis, Tumor Necrosis Factor Receptor Associated Protein 2, Chain A"/>
    <property type="match status" value="1"/>
</dbReference>
<dbReference type="GO" id="GO:0006511">
    <property type="term" value="P:ubiquitin-dependent protein catabolic process"/>
    <property type="evidence" value="ECO:0007669"/>
    <property type="project" value="InterPro"/>
</dbReference>
<evidence type="ECO:0000313" key="7">
    <source>
        <dbReference type="Proteomes" id="UP001168877"/>
    </source>
</evidence>
<dbReference type="Pfam" id="PF03145">
    <property type="entry name" value="Sina_TRAF"/>
    <property type="match status" value="1"/>
</dbReference>
<keyword evidence="7" id="KW-1185">Reference proteome</keyword>
<evidence type="ECO:0000256" key="3">
    <source>
        <dbReference type="ARBA" id="ARBA00022771"/>
    </source>
</evidence>
<evidence type="ECO:0000259" key="5">
    <source>
        <dbReference type="Pfam" id="PF03145"/>
    </source>
</evidence>
<gene>
    <name evidence="6" type="ORF">LWI29_027548</name>
</gene>
<dbReference type="GO" id="GO:0005737">
    <property type="term" value="C:cytoplasm"/>
    <property type="evidence" value="ECO:0007669"/>
    <property type="project" value="InterPro"/>
</dbReference>
<reference evidence="6" key="1">
    <citation type="journal article" date="2022" name="Plant J.">
        <title>Strategies of tolerance reflected in two North American maple genomes.</title>
        <authorList>
            <person name="McEvoy S.L."/>
            <person name="Sezen U.U."/>
            <person name="Trouern-Trend A."/>
            <person name="McMahon S.M."/>
            <person name="Schaberg P.G."/>
            <person name="Yang J."/>
            <person name="Wegrzyn J.L."/>
            <person name="Swenson N.G."/>
        </authorList>
    </citation>
    <scope>NUCLEOTIDE SEQUENCE</scope>
    <source>
        <strain evidence="6">NS2018</strain>
    </source>
</reference>
<name>A0AA39RTC5_ACESA</name>
<keyword evidence="2" id="KW-0479">Metal-binding</keyword>
<dbReference type="GO" id="GO:0008270">
    <property type="term" value="F:zinc ion binding"/>
    <property type="evidence" value="ECO:0007669"/>
    <property type="project" value="UniProtKB-KW"/>
</dbReference>
<protein>
    <recommendedName>
        <fullName evidence="5">Seven-in-absentia protein TRAF-like domain-containing protein</fullName>
    </recommendedName>
</protein>
<sequence length="131" mass="14864">MALAPVYMAFLQFMGGDNEGKNYSYSLEVGGNWRKMIWQEVPRGIRDSHRKVHDRRYEIGIVDHCAVLLAFALSLLLNNTPVRALFFNLNNEFAEKVVKSHATCEKQKIQYSSADTSITSASKRPKIVSNL</sequence>
<evidence type="ECO:0000256" key="1">
    <source>
        <dbReference type="ARBA" id="ARBA00009119"/>
    </source>
</evidence>
<keyword evidence="3" id="KW-0863">Zinc-finger</keyword>
<comment type="similarity">
    <text evidence="1">Belongs to the SINA (Seven in absentia) family.</text>
</comment>
<evidence type="ECO:0000256" key="2">
    <source>
        <dbReference type="ARBA" id="ARBA00022723"/>
    </source>
</evidence>
<comment type="caution">
    <text evidence="6">The sequence shown here is derived from an EMBL/GenBank/DDBJ whole genome shotgun (WGS) entry which is preliminary data.</text>
</comment>
<dbReference type="SUPFAM" id="SSF49599">
    <property type="entry name" value="TRAF domain-like"/>
    <property type="match status" value="1"/>
</dbReference>
<reference evidence="6" key="2">
    <citation type="submission" date="2023-06" db="EMBL/GenBank/DDBJ databases">
        <authorList>
            <person name="Swenson N.G."/>
            <person name="Wegrzyn J.L."/>
            <person name="Mcevoy S.L."/>
        </authorList>
    </citation>
    <scope>NUCLEOTIDE SEQUENCE</scope>
    <source>
        <strain evidence="6">NS2018</strain>
        <tissue evidence="6">Leaf</tissue>
    </source>
</reference>
<dbReference type="InterPro" id="IPR008974">
    <property type="entry name" value="TRAF-like"/>
</dbReference>
<keyword evidence="4" id="KW-0862">Zinc</keyword>
<evidence type="ECO:0000256" key="4">
    <source>
        <dbReference type="ARBA" id="ARBA00022833"/>
    </source>
</evidence>
<evidence type="ECO:0000313" key="6">
    <source>
        <dbReference type="EMBL" id="KAK0579531.1"/>
    </source>
</evidence>
<accession>A0AA39RTC5</accession>
<dbReference type="InterPro" id="IPR018121">
    <property type="entry name" value="7-in-absentia-prot_TRAF-dom"/>
</dbReference>
<dbReference type="AlphaFoldDB" id="A0AA39RTC5"/>
<proteinExistence type="inferred from homology"/>
<organism evidence="6 7">
    <name type="scientific">Acer saccharum</name>
    <name type="common">Sugar maple</name>
    <dbReference type="NCBI Taxonomy" id="4024"/>
    <lineage>
        <taxon>Eukaryota</taxon>
        <taxon>Viridiplantae</taxon>
        <taxon>Streptophyta</taxon>
        <taxon>Embryophyta</taxon>
        <taxon>Tracheophyta</taxon>
        <taxon>Spermatophyta</taxon>
        <taxon>Magnoliopsida</taxon>
        <taxon>eudicotyledons</taxon>
        <taxon>Gunneridae</taxon>
        <taxon>Pentapetalae</taxon>
        <taxon>rosids</taxon>
        <taxon>malvids</taxon>
        <taxon>Sapindales</taxon>
        <taxon>Sapindaceae</taxon>
        <taxon>Hippocastanoideae</taxon>
        <taxon>Acereae</taxon>
        <taxon>Acer</taxon>
    </lineage>
</organism>
<dbReference type="EMBL" id="JAUESC010000385">
    <property type="protein sequence ID" value="KAK0579531.1"/>
    <property type="molecule type" value="Genomic_DNA"/>
</dbReference>